<dbReference type="RefSeq" id="WP_100349499.1">
    <property type="nucleotide sequence ID" value="NZ_PGTZ01000007.1"/>
</dbReference>
<comment type="caution">
    <text evidence="2">The sequence shown here is derived from an EMBL/GenBank/DDBJ whole genome shotgun (WGS) entry which is preliminary data.</text>
</comment>
<dbReference type="AlphaFoldDB" id="A0A2M8WSE6"/>
<reference evidence="2 3" key="1">
    <citation type="submission" date="2017-11" db="EMBL/GenBank/DDBJ databases">
        <title>Genomic Encyclopedia of Archaeal and Bacterial Type Strains, Phase II (KMG-II): From Individual Species to Whole Genera.</title>
        <authorList>
            <person name="Goeker M."/>
        </authorList>
    </citation>
    <scope>NUCLEOTIDE SEQUENCE [LARGE SCALE GENOMIC DNA]</scope>
    <source>
        <strain evidence="2 3">DSM 22413</strain>
    </source>
</reference>
<organism evidence="2 3">
    <name type="scientific">Luteimicrobium subarcticum</name>
    <dbReference type="NCBI Taxonomy" id="620910"/>
    <lineage>
        <taxon>Bacteria</taxon>
        <taxon>Bacillati</taxon>
        <taxon>Actinomycetota</taxon>
        <taxon>Actinomycetes</taxon>
        <taxon>Micrococcales</taxon>
        <taxon>Luteimicrobium</taxon>
    </lineage>
</organism>
<sequence length="233" mass="23195">MLTDVVVGVLVGLAAATAACRGAPLGGCSARRRARALDPRSGRGTGGRGTGRRRRAGAEAAPAPVLVAQVAALLRSGAPPGEAWRAVASVPCDATGVPDPGALARRLSGRGAADGTRAAWGVVAAVRLAVDLGAPLADVLDDVGAALAVAHEVRAEQEAALAGPRASARVLLWLPLAGVGLGYALGVDPVAFLLGGPAGWATVVLAALLVEAGRRWTGALVRTVRTDAERGAR</sequence>
<dbReference type="EMBL" id="PGTZ01000007">
    <property type="protein sequence ID" value="PJI93872.1"/>
    <property type="molecule type" value="Genomic_DNA"/>
</dbReference>
<evidence type="ECO:0000313" key="3">
    <source>
        <dbReference type="Proteomes" id="UP000231586"/>
    </source>
</evidence>
<dbReference type="Proteomes" id="UP000231586">
    <property type="component" value="Unassembled WGS sequence"/>
</dbReference>
<proteinExistence type="predicted"/>
<protein>
    <submittedName>
        <fullName evidence="2">Tight adherence protein B</fullName>
    </submittedName>
</protein>
<accession>A0A2M8WSE6</accession>
<evidence type="ECO:0000256" key="1">
    <source>
        <dbReference type="SAM" id="MobiDB-lite"/>
    </source>
</evidence>
<evidence type="ECO:0000313" key="2">
    <source>
        <dbReference type="EMBL" id="PJI93872.1"/>
    </source>
</evidence>
<keyword evidence="3" id="KW-1185">Reference proteome</keyword>
<name>A0A2M8WSE6_9MICO</name>
<gene>
    <name evidence="2" type="ORF">CLV34_1352</name>
</gene>
<feature type="region of interest" description="Disordered" evidence="1">
    <location>
        <begin position="34"/>
        <end position="59"/>
    </location>
</feature>